<dbReference type="SUPFAM" id="SSF52151">
    <property type="entry name" value="FabD/lysophospholipase-like"/>
    <property type="match status" value="1"/>
</dbReference>
<organism evidence="6 7">
    <name type="scientific">Actinocrispum wychmicini</name>
    <dbReference type="NCBI Taxonomy" id="1213861"/>
    <lineage>
        <taxon>Bacteria</taxon>
        <taxon>Bacillati</taxon>
        <taxon>Actinomycetota</taxon>
        <taxon>Actinomycetes</taxon>
        <taxon>Pseudonocardiales</taxon>
        <taxon>Pseudonocardiaceae</taxon>
        <taxon>Actinocrispum</taxon>
    </lineage>
</organism>
<evidence type="ECO:0000256" key="2">
    <source>
        <dbReference type="ARBA" id="ARBA00022679"/>
    </source>
</evidence>
<dbReference type="EC" id="2.3.1.39" evidence="1"/>
<dbReference type="Gene3D" id="3.40.366.10">
    <property type="entry name" value="Malonyl-Coenzyme A Acyl Carrier Protein, domain 2"/>
    <property type="match status" value="1"/>
</dbReference>
<keyword evidence="3" id="KW-0012">Acyltransferase</keyword>
<evidence type="ECO:0000256" key="1">
    <source>
        <dbReference type="ARBA" id="ARBA00013258"/>
    </source>
</evidence>
<accession>A0A4R2ISL4</accession>
<comment type="catalytic activity">
    <reaction evidence="4">
        <text>holo-[ACP] + malonyl-CoA = malonyl-[ACP] + CoA</text>
        <dbReference type="Rhea" id="RHEA:41792"/>
        <dbReference type="Rhea" id="RHEA-COMP:9623"/>
        <dbReference type="Rhea" id="RHEA-COMP:9685"/>
        <dbReference type="ChEBI" id="CHEBI:57287"/>
        <dbReference type="ChEBI" id="CHEBI:57384"/>
        <dbReference type="ChEBI" id="CHEBI:64479"/>
        <dbReference type="ChEBI" id="CHEBI:78449"/>
        <dbReference type="EC" id="2.3.1.39"/>
    </reaction>
</comment>
<dbReference type="GO" id="GO:0004314">
    <property type="term" value="F:[acyl-carrier-protein] S-malonyltransferase activity"/>
    <property type="evidence" value="ECO:0007669"/>
    <property type="project" value="UniProtKB-EC"/>
</dbReference>
<protein>
    <recommendedName>
        <fullName evidence="1">[acyl-carrier-protein] S-malonyltransferase</fullName>
        <ecNumber evidence="1">2.3.1.39</ecNumber>
    </recommendedName>
</protein>
<name>A0A4R2ISL4_9PSEU</name>
<dbReference type="RefSeq" id="WP_132125388.1">
    <property type="nucleotide sequence ID" value="NZ_SLWS01000016.1"/>
</dbReference>
<evidence type="ECO:0000256" key="4">
    <source>
        <dbReference type="ARBA" id="ARBA00048462"/>
    </source>
</evidence>
<dbReference type="GO" id="GO:0006633">
    <property type="term" value="P:fatty acid biosynthetic process"/>
    <property type="evidence" value="ECO:0007669"/>
    <property type="project" value="TreeGrafter"/>
</dbReference>
<keyword evidence="7" id="KW-1185">Reference proteome</keyword>
<dbReference type="InterPro" id="IPR016036">
    <property type="entry name" value="Malonyl_transacylase_ACP-bd"/>
</dbReference>
<evidence type="ECO:0000313" key="6">
    <source>
        <dbReference type="EMBL" id="TCO47967.1"/>
    </source>
</evidence>
<proteinExistence type="predicted"/>
<dbReference type="SMART" id="SM00827">
    <property type="entry name" value="PKS_AT"/>
    <property type="match status" value="1"/>
</dbReference>
<dbReference type="PANTHER" id="PTHR42681">
    <property type="entry name" value="MALONYL-COA-ACYL CARRIER PROTEIN TRANSACYLASE, MITOCHONDRIAL"/>
    <property type="match status" value="1"/>
</dbReference>
<keyword evidence="2 6" id="KW-0808">Transferase</keyword>
<dbReference type="InterPro" id="IPR050858">
    <property type="entry name" value="Mal-CoA-ACP_Trans/PKS_FabD"/>
</dbReference>
<dbReference type="InterPro" id="IPR016035">
    <property type="entry name" value="Acyl_Trfase/lysoPLipase"/>
</dbReference>
<gene>
    <name evidence="6" type="ORF">EV192_11619</name>
</gene>
<dbReference type="Gene3D" id="3.30.70.250">
    <property type="entry name" value="Malonyl-CoA ACP transacylase, ACP-binding"/>
    <property type="match status" value="1"/>
</dbReference>
<evidence type="ECO:0000313" key="7">
    <source>
        <dbReference type="Proteomes" id="UP000295680"/>
    </source>
</evidence>
<dbReference type="OrthoDB" id="3248271at2"/>
<dbReference type="SUPFAM" id="SSF55048">
    <property type="entry name" value="Probable ACP-binding domain of malonyl-CoA ACP transacylase"/>
    <property type="match status" value="1"/>
</dbReference>
<dbReference type="InterPro" id="IPR001227">
    <property type="entry name" value="Ac_transferase_dom_sf"/>
</dbReference>
<sequence>MIAILAPGQGSQTPGMLSPWLELDGAEERIAAWSDRAGLDLRRLGTTATAEEIVDTSVTQPLVVAAALLAQAELEQRYTLPADTIVAGHSVGELAAAAVAGVLTADDAVGLAAVRGREMAAACALHPTGMTAVLGGDRDVVIAKLAEYGVEPANQNGAGQIVAAGDLAALQKLVTDLPEGVKSRALKVAGAFHTKYMAPAQDALREHAKTVVTADPTRTLLSNADGEDVPTGAETLHRLVDQVIRPVRWDACMATLGRRGVTAVVELPPAGALVGLIKRELPEVARVRLKTPDDLAAIAELVEEAK</sequence>
<dbReference type="Pfam" id="PF00698">
    <property type="entry name" value="Acyl_transf_1"/>
    <property type="match status" value="1"/>
</dbReference>
<evidence type="ECO:0000259" key="5">
    <source>
        <dbReference type="SMART" id="SM00827"/>
    </source>
</evidence>
<dbReference type="GO" id="GO:0005829">
    <property type="term" value="C:cytosol"/>
    <property type="evidence" value="ECO:0007669"/>
    <property type="project" value="TreeGrafter"/>
</dbReference>
<reference evidence="6 7" key="1">
    <citation type="submission" date="2019-03" db="EMBL/GenBank/DDBJ databases">
        <title>Genomic Encyclopedia of Type Strains, Phase IV (KMG-IV): sequencing the most valuable type-strain genomes for metagenomic binning, comparative biology and taxonomic classification.</title>
        <authorList>
            <person name="Goeker M."/>
        </authorList>
    </citation>
    <scope>NUCLEOTIDE SEQUENCE [LARGE SCALE GENOMIC DNA]</scope>
    <source>
        <strain evidence="6 7">DSM 45934</strain>
    </source>
</reference>
<dbReference type="Proteomes" id="UP000295680">
    <property type="component" value="Unassembled WGS sequence"/>
</dbReference>
<dbReference type="AlphaFoldDB" id="A0A4R2ISL4"/>
<feature type="domain" description="Malonyl-CoA:ACP transacylase (MAT)" evidence="5">
    <location>
        <begin position="5"/>
        <end position="305"/>
    </location>
</feature>
<dbReference type="InterPro" id="IPR014043">
    <property type="entry name" value="Acyl_transferase_dom"/>
</dbReference>
<dbReference type="EMBL" id="SLWS01000016">
    <property type="protein sequence ID" value="TCO47967.1"/>
    <property type="molecule type" value="Genomic_DNA"/>
</dbReference>
<evidence type="ECO:0000256" key="3">
    <source>
        <dbReference type="ARBA" id="ARBA00023315"/>
    </source>
</evidence>
<comment type="caution">
    <text evidence="6">The sequence shown here is derived from an EMBL/GenBank/DDBJ whole genome shotgun (WGS) entry which is preliminary data.</text>
</comment>
<dbReference type="PANTHER" id="PTHR42681:SF1">
    <property type="entry name" value="MALONYL-COA-ACYL CARRIER PROTEIN TRANSACYLASE, MITOCHONDRIAL"/>
    <property type="match status" value="1"/>
</dbReference>